<evidence type="ECO:0000313" key="11">
    <source>
        <dbReference type="Proteomes" id="UP001186944"/>
    </source>
</evidence>
<dbReference type="PRINTS" id="PR01049">
    <property type="entry name" value="PHOSPHBKNASE"/>
</dbReference>
<dbReference type="PANTHER" id="PTHR24347">
    <property type="entry name" value="SERINE/THREONINE-PROTEIN KINASE"/>
    <property type="match status" value="1"/>
</dbReference>
<evidence type="ECO:0000256" key="2">
    <source>
        <dbReference type="ARBA" id="ARBA00012432"/>
    </source>
</evidence>
<dbReference type="CDD" id="cd14093">
    <property type="entry name" value="STKc_PhKG"/>
    <property type="match status" value="1"/>
</dbReference>
<dbReference type="GO" id="GO:0005516">
    <property type="term" value="F:calmodulin binding"/>
    <property type="evidence" value="ECO:0007669"/>
    <property type="project" value="InterPro"/>
</dbReference>
<dbReference type="GO" id="GO:0005977">
    <property type="term" value="P:glycogen metabolic process"/>
    <property type="evidence" value="ECO:0007669"/>
    <property type="project" value="UniProtKB-KW"/>
</dbReference>
<evidence type="ECO:0000256" key="8">
    <source>
        <dbReference type="ARBA" id="ARBA00025890"/>
    </source>
</evidence>
<dbReference type="GO" id="GO:0005524">
    <property type="term" value="F:ATP binding"/>
    <property type="evidence" value="ECO:0007669"/>
    <property type="project" value="InterPro"/>
</dbReference>
<protein>
    <recommendedName>
        <fullName evidence="2">phosphorylase kinase</fullName>
        <ecNumber evidence="2">2.7.11.19</ecNumber>
    </recommendedName>
</protein>
<accession>A0AA89BQ53</accession>
<keyword evidence="3" id="KW-0723">Serine/threonine-protein kinase</keyword>
<dbReference type="GO" id="GO:0005964">
    <property type="term" value="C:phosphorylase kinase complex"/>
    <property type="evidence" value="ECO:0007669"/>
    <property type="project" value="InterPro"/>
</dbReference>
<evidence type="ECO:0000256" key="3">
    <source>
        <dbReference type="ARBA" id="ARBA00022527"/>
    </source>
</evidence>
<evidence type="ECO:0000259" key="9">
    <source>
        <dbReference type="PROSITE" id="PS50011"/>
    </source>
</evidence>
<dbReference type="PROSITE" id="PS00108">
    <property type="entry name" value="PROTEIN_KINASE_ST"/>
    <property type="match status" value="1"/>
</dbReference>
<feature type="domain" description="Protein kinase" evidence="9">
    <location>
        <begin position="211"/>
        <end position="477"/>
    </location>
</feature>
<keyword evidence="7" id="KW-0119">Carbohydrate metabolism</keyword>
<dbReference type="SUPFAM" id="SSF56112">
    <property type="entry name" value="Protein kinase-like (PK-like)"/>
    <property type="match status" value="1"/>
</dbReference>
<dbReference type="EMBL" id="VSWD01000014">
    <property type="protein sequence ID" value="KAK3083374.1"/>
    <property type="molecule type" value="Genomic_DNA"/>
</dbReference>
<dbReference type="Gene3D" id="1.10.510.10">
    <property type="entry name" value="Transferase(Phosphotransferase) domain 1"/>
    <property type="match status" value="1"/>
</dbReference>
<dbReference type="Gene3D" id="3.30.200.20">
    <property type="entry name" value="Phosphorylase Kinase, domain 1"/>
    <property type="match status" value="1"/>
</dbReference>
<gene>
    <name evidence="10" type="ORF">FSP39_021016</name>
</gene>
<name>A0AA89BQ53_PINIB</name>
<dbReference type="SMR" id="A0AA89BQ53"/>
<evidence type="ECO:0000256" key="6">
    <source>
        <dbReference type="ARBA" id="ARBA00022777"/>
    </source>
</evidence>
<evidence type="ECO:0000313" key="10">
    <source>
        <dbReference type="EMBL" id="KAK3083374.1"/>
    </source>
</evidence>
<dbReference type="AlphaFoldDB" id="A0AA89BQ53"/>
<keyword evidence="11" id="KW-1185">Reference proteome</keyword>
<dbReference type="InterPro" id="IPR011009">
    <property type="entry name" value="Kinase-like_dom_sf"/>
</dbReference>
<dbReference type="GO" id="GO:0004689">
    <property type="term" value="F:phosphorylase kinase activity"/>
    <property type="evidence" value="ECO:0007669"/>
    <property type="project" value="UniProtKB-EC"/>
</dbReference>
<comment type="subunit">
    <text evidence="8">Hexadecamer of 4 heterotetramers, each composed of alpha, beta, gamma, and delta subunits. Alpha (PHKA1 or PHKA2) and beta (PHKB) are regulatory subunits, gamma (PHKG1 or PHKG2) is the catalytic subunit, and delta is calmodulin.</text>
</comment>
<keyword evidence="6" id="KW-0418">Kinase</keyword>
<dbReference type="Pfam" id="PF00069">
    <property type="entry name" value="Pkinase"/>
    <property type="match status" value="1"/>
</dbReference>
<organism evidence="10 11">
    <name type="scientific">Pinctada imbricata</name>
    <name type="common">Atlantic pearl-oyster</name>
    <name type="synonym">Pinctada martensii</name>
    <dbReference type="NCBI Taxonomy" id="66713"/>
    <lineage>
        <taxon>Eukaryota</taxon>
        <taxon>Metazoa</taxon>
        <taxon>Spiralia</taxon>
        <taxon>Lophotrochozoa</taxon>
        <taxon>Mollusca</taxon>
        <taxon>Bivalvia</taxon>
        <taxon>Autobranchia</taxon>
        <taxon>Pteriomorphia</taxon>
        <taxon>Pterioida</taxon>
        <taxon>Pterioidea</taxon>
        <taxon>Pteriidae</taxon>
        <taxon>Pinctada</taxon>
    </lineage>
</organism>
<proteinExistence type="predicted"/>
<evidence type="ECO:0000256" key="7">
    <source>
        <dbReference type="ARBA" id="ARBA00023277"/>
    </source>
</evidence>
<dbReference type="SMART" id="SM00220">
    <property type="entry name" value="S_TKc"/>
    <property type="match status" value="1"/>
</dbReference>
<keyword evidence="4" id="KW-0321">Glycogen metabolism</keyword>
<dbReference type="PROSITE" id="PS50011">
    <property type="entry name" value="PROTEIN_KINASE_DOM"/>
    <property type="match status" value="1"/>
</dbReference>
<dbReference type="InterPro" id="IPR000719">
    <property type="entry name" value="Prot_kinase_dom"/>
</dbReference>
<sequence length="569" mass="65203">MGVTDMRSTLDCERGDIVCLGVGTFPLKENLLFTFSGFNDDLMNRVCLVNQNEGLNVIDGSQWTGFSKQDDVLYSTNDEERRKYDVKESEITLCSETQVDRSVCNMKINATDKRDPAGKDRIYNQCLDSVQCTEDEEIIMECQCGLETQNGHEGSGGQGVDTPEWREESLNRLIEDGKFNQDQIEQLKHDRKCGYRRYSSLFRDSKDMGHLVLGDVCGLGISSIVRKCVEKDTGKEYAVKIIDISGEKDNYVAEQTKRETIREINILKMCNGHPHIIELHDSFETPTFIFLVFELCKQGELFDYLTQVVTLSEKRTRVIMKQLLEAVAFIHEKNIVHRDLKPENILLDDNLNVKLSDFGFATVVNSETELTELCGTPGYLAPEVLAVSMYEDAPGYGKAVDVWACGVIMYTLLCGAPPFWHRKQMQMLRMIMQANYKFGSPEWDDISQTVKDLISRMLVVDPSKRLTANEALQHPFFKRQLKPTKKFYARRVFKAGIICVTFFHRLRFLYHNPPPISKDVVLRNPYSVKGFRKLIDGCAFKMYGHWVKKGENQKPSGFIRTFTEGRFQK</sequence>
<dbReference type="FunFam" id="1.10.510.10:FF:000149">
    <property type="entry name" value="phosphorylase b kinase gamma catalytic chain, liver/testis isoform"/>
    <property type="match status" value="1"/>
</dbReference>
<dbReference type="Proteomes" id="UP001186944">
    <property type="component" value="Unassembled WGS sequence"/>
</dbReference>
<evidence type="ECO:0000256" key="5">
    <source>
        <dbReference type="ARBA" id="ARBA00022679"/>
    </source>
</evidence>
<evidence type="ECO:0000256" key="4">
    <source>
        <dbReference type="ARBA" id="ARBA00022600"/>
    </source>
</evidence>
<keyword evidence="5" id="KW-0808">Transferase</keyword>
<comment type="catalytic activity">
    <reaction evidence="1">
        <text>2 ATP + phosphorylase b = 2 ADP + phosphorylase a.</text>
        <dbReference type="EC" id="2.7.11.19"/>
    </reaction>
</comment>
<dbReference type="InterPro" id="IPR008271">
    <property type="entry name" value="Ser/Thr_kinase_AS"/>
</dbReference>
<dbReference type="EC" id="2.7.11.19" evidence="2"/>
<dbReference type="InterPro" id="IPR002291">
    <property type="entry name" value="Phosph_kin_gamma"/>
</dbReference>
<reference evidence="10" key="1">
    <citation type="submission" date="2019-08" db="EMBL/GenBank/DDBJ databases">
        <title>The improved chromosome-level genome for the pearl oyster Pinctada fucata martensii using PacBio sequencing and Hi-C.</title>
        <authorList>
            <person name="Zheng Z."/>
        </authorList>
    </citation>
    <scope>NUCLEOTIDE SEQUENCE</scope>
    <source>
        <strain evidence="10">ZZ-2019</strain>
        <tissue evidence="10">Adductor muscle</tissue>
    </source>
</reference>
<comment type="caution">
    <text evidence="10">The sequence shown here is derived from an EMBL/GenBank/DDBJ whole genome shotgun (WGS) entry which is preliminary data.</text>
</comment>
<evidence type="ECO:0000256" key="1">
    <source>
        <dbReference type="ARBA" id="ARBA00001674"/>
    </source>
</evidence>